<evidence type="ECO:0000313" key="1">
    <source>
        <dbReference type="EMBL" id="AFH93486.1"/>
    </source>
</evidence>
<dbReference type="Gene3D" id="2.60.40.1090">
    <property type="entry name" value="Fimbrial-type adhesion domain"/>
    <property type="match status" value="1"/>
</dbReference>
<dbReference type="EMBL" id="CP003488">
    <property type="protein sequence ID" value="AFH93486.1"/>
    <property type="molecule type" value="Genomic_DNA"/>
</dbReference>
<name>A0A140NMV2_PROSM</name>
<gene>
    <name evidence="1" type="ordered locus">S70_08110</name>
</gene>
<organism evidence="1 2">
    <name type="scientific">Providencia stuartii (strain MRSN 2154)</name>
    <dbReference type="NCBI Taxonomy" id="1157951"/>
    <lineage>
        <taxon>Bacteria</taxon>
        <taxon>Pseudomonadati</taxon>
        <taxon>Pseudomonadota</taxon>
        <taxon>Gammaproteobacteria</taxon>
        <taxon>Enterobacterales</taxon>
        <taxon>Morganellaceae</taxon>
        <taxon>Providencia</taxon>
    </lineage>
</organism>
<evidence type="ECO:0000313" key="2">
    <source>
        <dbReference type="Proteomes" id="UP000005012"/>
    </source>
</evidence>
<accession>A0A140NMV2</accession>
<dbReference type="OrthoDB" id="6466823at2"/>
<dbReference type="HOGENOM" id="CLU_735421_0_0_6"/>
<dbReference type="RefSeq" id="WP_004926039.1">
    <property type="nucleotide sequence ID" value="NC_017731.1"/>
</dbReference>
<sequence>MCDFKDDGRRYMTAKNYAWMIGLSLMINSLDATADYAAQIVDPNTGYVIKLERNSELVATPLVGSNGKNYYRIGNTMLIDSASKDVSVSGYVKCLGRQWGESSVGIPSENAFHRLFMYAPMAGVYIEGRPAYQINSNLVMTVETNLMSWVNIDAAVCSNGFDGDIFPSGQFYSQFPIKLTFYINERIIDGQLVINAMDLGGYVRAYTAKKTVPPYDSWPINETTVPLRLAASQIHIGSLCTTMTSTGQAETVSLRHGKLSSVNYDSTVVEKVTYSCKFKSSTNIRLRLDYTKDDDPQKRLPLKSQLNHHDVIYSELTMTDEATGQTGQSLNLEIHQLDTISITSRIQGQNAAAGDYRGSAWLIATYD</sequence>
<reference evidence="2" key="2">
    <citation type="submission" date="2012-04" db="EMBL/GenBank/DDBJ databases">
        <title>Complete genome sequence of Providencia stuartii clinical isolate MRSN 2154.</title>
        <authorList>
            <person name="Clifford R.J."/>
            <person name="Hang J."/>
            <person name="Riley M.C."/>
            <person name="Onmus-Leone F."/>
            <person name="Kuschner R.A."/>
            <person name="Lesho E.P."/>
            <person name="Waterman P.E."/>
        </authorList>
    </citation>
    <scope>NUCLEOTIDE SEQUENCE [LARGE SCALE GENOMIC DNA]</scope>
    <source>
        <strain evidence="2">MRSN 2154</strain>
    </source>
</reference>
<dbReference type="GO" id="GO:0007155">
    <property type="term" value="P:cell adhesion"/>
    <property type="evidence" value="ECO:0007669"/>
    <property type="project" value="InterPro"/>
</dbReference>
<dbReference type="KEGG" id="psi:S70_08110"/>
<reference evidence="1 2" key="1">
    <citation type="journal article" date="2012" name="J. Bacteriol.">
        <title>Complete Genome Sequence of Providencia stuartii Clinical Isolate MRSN 2154.</title>
        <authorList>
            <person name="Clifford R.J."/>
            <person name="Hang J."/>
            <person name="Riley M.C."/>
            <person name="Onmus-Leone F."/>
            <person name="Kuschner R.A."/>
            <person name="Lesho E.P."/>
            <person name="Waterman P.E."/>
        </authorList>
    </citation>
    <scope>NUCLEOTIDE SEQUENCE [LARGE SCALE GENOMIC DNA]</scope>
    <source>
        <strain evidence="1 2">MRSN 2154</strain>
    </source>
</reference>
<protein>
    <submittedName>
        <fullName evidence="1">Fimbrial adhesin</fullName>
    </submittedName>
</protein>
<dbReference type="AlphaFoldDB" id="A0A140NMV2"/>
<proteinExistence type="predicted"/>
<dbReference type="GO" id="GO:0009289">
    <property type="term" value="C:pilus"/>
    <property type="evidence" value="ECO:0007669"/>
    <property type="project" value="InterPro"/>
</dbReference>
<dbReference type="Proteomes" id="UP000005012">
    <property type="component" value="Chromosome"/>
</dbReference>
<dbReference type="PATRIC" id="fig|1157951.4.peg.1620"/>
<dbReference type="InterPro" id="IPR036937">
    <property type="entry name" value="Adhesion_dom_fimbrial_sf"/>
</dbReference>